<keyword evidence="1" id="KW-1133">Transmembrane helix</keyword>
<proteinExistence type="predicted"/>
<evidence type="ECO:0000256" key="1">
    <source>
        <dbReference type="SAM" id="Phobius"/>
    </source>
</evidence>
<evidence type="ECO:0000313" key="3">
    <source>
        <dbReference type="Proteomes" id="UP000628109"/>
    </source>
</evidence>
<comment type="caution">
    <text evidence="2">The sequence shown here is derived from an EMBL/GenBank/DDBJ whole genome shotgun (WGS) entry which is preliminary data.</text>
</comment>
<dbReference type="Proteomes" id="UP000628109">
    <property type="component" value="Unassembled WGS sequence"/>
</dbReference>
<feature type="transmembrane region" description="Helical" evidence="1">
    <location>
        <begin position="61"/>
        <end position="83"/>
    </location>
</feature>
<evidence type="ECO:0000313" key="2">
    <source>
        <dbReference type="EMBL" id="GFZ90166.1"/>
    </source>
</evidence>
<keyword evidence="1" id="KW-0812">Transmembrane</keyword>
<name>A0ABQ1EXQ2_SPHSA</name>
<dbReference type="EMBL" id="BMDU01000004">
    <property type="protein sequence ID" value="GFZ90166.1"/>
    <property type="molecule type" value="Genomic_DNA"/>
</dbReference>
<organism evidence="2 3">
    <name type="scientific">Sphingobium fuliginis (strain ATCC 27551)</name>
    <dbReference type="NCBI Taxonomy" id="336203"/>
    <lineage>
        <taxon>Bacteria</taxon>
        <taxon>Pseudomonadati</taxon>
        <taxon>Pseudomonadota</taxon>
        <taxon>Alphaproteobacteria</taxon>
        <taxon>Sphingomonadales</taxon>
        <taxon>Sphingomonadaceae</taxon>
        <taxon>Sphingobium</taxon>
    </lineage>
</organism>
<protein>
    <submittedName>
        <fullName evidence="2">Uncharacterized protein</fullName>
    </submittedName>
</protein>
<gene>
    <name evidence="2" type="ORF">GCM10019071_20180</name>
</gene>
<keyword evidence="3" id="KW-1185">Reference proteome</keyword>
<keyword evidence="1" id="KW-0472">Membrane</keyword>
<sequence>MHALVQNGDNTNGTIGQDTPIDIMMLIPAIEAFDAESPGDIPPSNAAFGNIFKANKKAANITVGLILSPLLACIVVNVIYPAAGGRRRAARDN</sequence>
<reference evidence="3" key="1">
    <citation type="journal article" date="2019" name="Int. J. Syst. Evol. Microbiol.">
        <title>The Global Catalogue of Microorganisms (GCM) 10K type strain sequencing project: providing services to taxonomists for standard genome sequencing and annotation.</title>
        <authorList>
            <consortium name="The Broad Institute Genomics Platform"/>
            <consortium name="The Broad Institute Genome Sequencing Center for Infectious Disease"/>
            <person name="Wu L."/>
            <person name="Ma J."/>
        </authorList>
    </citation>
    <scope>NUCLEOTIDE SEQUENCE [LARGE SCALE GENOMIC DNA]</scope>
    <source>
        <strain evidence="3">CCM 7327</strain>
    </source>
</reference>
<accession>A0ABQ1EXQ2</accession>